<reference evidence="5" key="1">
    <citation type="journal article" date="2019" name="Int. J. Syst. Evol. Microbiol.">
        <title>The Global Catalogue of Microorganisms (GCM) 10K type strain sequencing project: providing services to taxonomists for standard genome sequencing and annotation.</title>
        <authorList>
            <consortium name="The Broad Institute Genomics Platform"/>
            <consortium name="The Broad Institute Genome Sequencing Center for Infectious Disease"/>
            <person name="Wu L."/>
            <person name="Ma J."/>
        </authorList>
    </citation>
    <scope>NUCLEOTIDE SEQUENCE [LARGE SCALE GENOMIC DNA]</scope>
    <source>
        <strain evidence="5">JCM 17939</strain>
    </source>
</reference>
<evidence type="ECO:0000313" key="4">
    <source>
        <dbReference type="EMBL" id="GAA4622825.1"/>
    </source>
</evidence>
<dbReference type="InterPro" id="IPR009430">
    <property type="entry name" value="GvpL/GvpF"/>
</dbReference>
<organism evidence="4 5">
    <name type="scientific">Actinoallomurus vinaceus</name>
    <dbReference type="NCBI Taxonomy" id="1080074"/>
    <lineage>
        <taxon>Bacteria</taxon>
        <taxon>Bacillati</taxon>
        <taxon>Actinomycetota</taxon>
        <taxon>Actinomycetes</taxon>
        <taxon>Streptosporangiales</taxon>
        <taxon>Thermomonosporaceae</taxon>
        <taxon>Actinoallomurus</taxon>
    </lineage>
</organism>
<keyword evidence="1" id="KW-0304">Gas vesicle</keyword>
<evidence type="ECO:0000313" key="5">
    <source>
        <dbReference type="Proteomes" id="UP001501442"/>
    </source>
</evidence>
<comment type="caution">
    <text evidence="4">The sequence shown here is derived from an EMBL/GenBank/DDBJ whole genome shotgun (WGS) entry which is preliminary data.</text>
</comment>
<protein>
    <submittedName>
        <fullName evidence="4">GvpL/GvpF family gas vesicle protein</fullName>
    </submittedName>
</protein>
<sequence>MTESGTYLYAIARDTGAALPPGLTGLLGAPVRTVAEAGLAAHVGTVPLEQFGEEGLKRNLEDLAWLEATARAHHQVVEAAAAAGPVAPVRLVTVYRDDEQVRRLLRERAEEFTEVLARVTGRREWGVKVYATAQHTPSGDVRTPERPEQATGRPGTAYLKRRRTDLRTREEAWRQAASRAERIDAVLAGIAVARRHHRAQDPQLSGREDWMVLNGAYLVDDDRGEEFAATVAALREPELEVQLTGPWAPYSFTISEPGAGGTA</sequence>
<dbReference type="Pfam" id="PF06386">
    <property type="entry name" value="GvpL_GvpF"/>
    <property type="match status" value="1"/>
</dbReference>
<evidence type="ECO:0000256" key="3">
    <source>
        <dbReference type="ARBA" id="ARBA00035643"/>
    </source>
</evidence>
<keyword evidence="5" id="KW-1185">Reference proteome</keyword>
<evidence type="ECO:0000256" key="2">
    <source>
        <dbReference type="ARBA" id="ARBA00035108"/>
    </source>
</evidence>
<name>A0ABP8U357_9ACTN</name>
<comment type="subcellular location">
    <subcellularLocation>
        <location evidence="2">Gas vesicle</location>
    </subcellularLocation>
</comment>
<dbReference type="RefSeq" id="WP_345430062.1">
    <property type="nucleotide sequence ID" value="NZ_BAABHK010000002.1"/>
</dbReference>
<dbReference type="PANTHER" id="PTHR36852">
    <property type="entry name" value="PROTEIN GVPL 2"/>
    <property type="match status" value="1"/>
</dbReference>
<dbReference type="Proteomes" id="UP001501442">
    <property type="component" value="Unassembled WGS sequence"/>
</dbReference>
<evidence type="ECO:0000256" key="1">
    <source>
        <dbReference type="ARBA" id="ARBA00022987"/>
    </source>
</evidence>
<gene>
    <name evidence="4" type="ORF">GCM10023196_016580</name>
</gene>
<proteinExistence type="inferred from homology"/>
<dbReference type="PANTHER" id="PTHR36852:SF1">
    <property type="entry name" value="PROTEIN GVPL 2"/>
    <property type="match status" value="1"/>
</dbReference>
<dbReference type="EMBL" id="BAABHK010000002">
    <property type="protein sequence ID" value="GAA4622825.1"/>
    <property type="molecule type" value="Genomic_DNA"/>
</dbReference>
<comment type="similarity">
    <text evidence="3">Belongs to the gas vesicle GvpF/GvpL family.</text>
</comment>
<accession>A0ABP8U357</accession>